<dbReference type="AlphaFoldDB" id="A0A1J1IJU4"/>
<evidence type="ECO:0000313" key="1">
    <source>
        <dbReference type="EMBL" id="CRL00517.1"/>
    </source>
</evidence>
<evidence type="ECO:0000313" key="2">
    <source>
        <dbReference type="Proteomes" id="UP000183832"/>
    </source>
</evidence>
<sequence length="71" mass="7738">MSFLSRSIIMNTFSTDSHHRVNSGSAFASPSTYSNTVIAFVIKNSCKIVKMFSLNGVITLDSTVGDEKKAF</sequence>
<organism evidence="1 2">
    <name type="scientific">Clunio marinus</name>
    <dbReference type="NCBI Taxonomy" id="568069"/>
    <lineage>
        <taxon>Eukaryota</taxon>
        <taxon>Metazoa</taxon>
        <taxon>Ecdysozoa</taxon>
        <taxon>Arthropoda</taxon>
        <taxon>Hexapoda</taxon>
        <taxon>Insecta</taxon>
        <taxon>Pterygota</taxon>
        <taxon>Neoptera</taxon>
        <taxon>Endopterygota</taxon>
        <taxon>Diptera</taxon>
        <taxon>Nematocera</taxon>
        <taxon>Chironomoidea</taxon>
        <taxon>Chironomidae</taxon>
        <taxon>Clunio</taxon>
    </lineage>
</organism>
<keyword evidence="2" id="KW-1185">Reference proteome</keyword>
<protein>
    <submittedName>
        <fullName evidence="1">CLUMA_CG013778, isoform A</fullName>
    </submittedName>
</protein>
<dbReference type="Proteomes" id="UP000183832">
    <property type="component" value="Unassembled WGS sequence"/>
</dbReference>
<gene>
    <name evidence="1" type="ORF">CLUMA_CG013778</name>
</gene>
<proteinExistence type="predicted"/>
<dbReference type="EMBL" id="CVRI01000054">
    <property type="protein sequence ID" value="CRL00517.1"/>
    <property type="molecule type" value="Genomic_DNA"/>
</dbReference>
<name>A0A1J1IJU4_9DIPT</name>
<reference evidence="1 2" key="1">
    <citation type="submission" date="2015-04" db="EMBL/GenBank/DDBJ databases">
        <authorList>
            <person name="Syromyatnikov M.Y."/>
            <person name="Popov V.N."/>
        </authorList>
    </citation>
    <scope>NUCLEOTIDE SEQUENCE [LARGE SCALE GENOMIC DNA]</scope>
</reference>
<accession>A0A1J1IJU4</accession>